<reference evidence="8" key="1">
    <citation type="journal article" date="2018" name="Gigascience">
        <title>Genome assembly of the Pink Ipe (Handroanthus impetiginosus, Bignoniaceae), a highly valued, ecologically keystone Neotropical timber forest tree.</title>
        <authorList>
            <person name="Silva-Junior O.B."/>
            <person name="Grattapaglia D."/>
            <person name="Novaes E."/>
            <person name="Collevatti R.G."/>
        </authorList>
    </citation>
    <scope>NUCLEOTIDE SEQUENCE [LARGE SCALE GENOMIC DNA]</scope>
    <source>
        <strain evidence="8">cv. UFG-1</strain>
    </source>
</reference>
<dbReference type="PANTHER" id="PTHR33405">
    <property type="entry name" value="PROTEIN FLX-LIKE 2"/>
    <property type="match status" value="1"/>
</dbReference>
<keyword evidence="8" id="KW-1185">Reference proteome</keyword>
<sequence>MFMQVVEMVHRGPSGPSHHPMESLPLPVLLENKLASQEAELEELARDNRTLASSDFNLRQDLVAAQQKIDELREHIRSIQTEADIQTHIFSNKIAKAEADIRAGDIIKKELQKAHIEAQRLVTAKLELAARIEQATKELDSSRADVNKLPEMHAELDSLRQEHQRLRKTFEYEKGLNIEKVEQMKILEKNLVGVAGEVESLRAELLNAEKRASVPIPNSDPYRNSVNLYPPSVHGNAGYSDSFGRPHLHRVGRGLVEGMNPFASGGFAVSPPVIYDPALNVGAGGVAGGAPVIHDPAVSAGAVGVAVGAPVISGPAGATGVGGGGGVAVGAAVISDPVVTAGAGAGIAGNPA</sequence>
<evidence type="ECO:0000256" key="3">
    <source>
        <dbReference type="ARBA" id="ARBA00022782"/>
    </source>
</evidence>
<proteinExistence type="inferred from homology"/>
<evidence type="ECO:0000313" key="8">
    <source>
        <dbReference type="Proteomes" id="UP000231279"/>
    </source>
</evidence>
<evidence type="ECO:0000256" key="1">
    <source>
        <dbReference type="ARBA" id="ARBA00005405"/>
    </source>
</evidence>
<keyword evidence="5" id="KW-0287">Flowering</keyword>
<dbReference type="OrthoDB" id="1899348at2759"/>
<protein>
    <submittedName>
        <fullName evidence="7">Uncharacterized protein</fullName>
    </submittedName>
</protein>
<evidence type="ECO:0000256" key="4">
    <source>
        <dbReference type="ARBA" id="ARBA00023054"/>
    </source>
</evidence>
<accession>A0A2G9HX69</accession>
<gene>
    <name evidence="7" type="ORF">CDL12_05208</name>
</gene>
<dbReference type="PANTHER" id="PTHR33405:SF18">
    <property type="entry name" value="PROTEIN FLX-LIKE 4"/>
    <property type="match status" value="1"/>
</dbReference>
<organism evidence="7 8">
    <name type="scientific">Handroanthus impetiginosus</name>
    <dbReference type="NCBI Taxonomy" id="429701"/>
    <lineage>
        <taxon>Eukaryota</taxon>
        <taxon>Viridiplantae</taxon>
        <taxon>Streptophyta</taxon>
        <taxon>Embryophyta</taxon>
        <taxon>Tracheophyta</taxon>
        <taxon>Spermatophyta</taxon>
        <taxon>Magnoliopsida</taxon>
        <taxon>eudicotyledons</taxon>
        <taxon>Gunneridae</taxon>
        <taxon>Pentapetalae</taxon>
        <taxon>asterids</taxon>
        <taxon>lamiids</taxon>
        <taxon>Lamiales</taxon>
        <taxon>Bignoniaceae</taxon>
        <taxon>Crescentiina</taxon>
        <taxon>Tabebuia alliance</taxon>
        <taxon>Handroanthus</taxon>
    </lineage>
</organism>
<keyword evidence="2" id="KW-0217">Developmental protein</keyword>
<dbReference type="InterPro" id="IPR040353">
    <property type="entry name" value="FLX/FLX-like"/>
</dbReference>
<name>A0A2G9HX69_9LAMI</name>
<dbReference type="STRING" id="429701.A0A2G9HX69"/>
<feature type="coiled-coil region" evidence="6">
    <location>
        <begin position="34"/>
        <end position="82"/>
    </location>
</feature>
<evidence type="ECO:0000313" key="7">
    <source>
        <dbReference type="EMBL" id="PIN22083.1"/>
    </source>
</evidence>
<evidence type="ECO:0000256" key="6">
    <source>
        <dbReference type="SAM" id="Coils"/>
    </source>
</evidence>
<dbReference type="GO" id="GO:0009908">
    <property type="term" value="P:flower development"/>
    <property type="evidence" value="ECO:0007669"/>
    <property type="project" value="UniProtKB-KW"/>
</dbReference>
<dbReference type="EMBL" id="NKXS01000826">
    <property type="protein sequence ID" value="PIN22083.1"/>
    <property type="molecule type" value="Genomic_DNA"/>
</dbReference>
<feature type="coiled-coil region" evidence="6">
    <location>
        <begin position="118"/>
        <end position="211"/>
    </location>
</feature>
<dbReference type="GO" id="GO:0030154">
    <property type="term" value="P:cell differentiation"/>
    <property type="evidence" value="ECO:0007669"/>
    <property type="project" value="UniProtKB-KW"/>
</dbReference>
<comment type="similarity">
    <text evidence="1">Belongs to the FLX family.</text>
</comment>
<evidence type="ECO:0000256" key="5">
    <source>
        <dbReference type="ARBA" id="ARBA00023089"/>
    </source>
</evidence>
<evidence type="ECO:0000256" key="2">
    <source>
        <dbReference type="ARBA" id="ARBA00022473"/>
    </source>
</evidence>
<comment type="caution">
    <text evidence="7">The sequence shown here is derived from an EMBL/GenBank/DDBJ whole genome shotgun (WGS) entry which is preliminary data.</text>
</comment>
<keyword evidence="3" id="KW-0221">Differentiation</keyword>
<keyword evidence="4 6" id="KW-0175">Coiled coil</keyword>
<dbReference type="AlphaFoldDB" id="A0A2G9HX69"/>
<dbReference type="Proteomes" id="UP000231279">
    <property type="component" value="Unassembled WGS sequence"/>
</dbReference>